<dbReference type="NCBIfam" id="TIGR04057">
    <property type="entry name" value="SusC_RagA_signa"/>
    <property type="match status" value="1"/>
</dbReference>
<keyword evidence="7 8" id="KW-0998">Cell outer membrane</keyword>
<dbReference type="PROSITE" id="PS52016">
    <property type="entry name" value="TONB_DEPENDENT_REC_3"/>
    <property type="match status" value="1"/>
</dbReference>
<evidence type="ECO:0000256" key="2">
    <source>
        <dbReference type="ARBA" id="ARBA00022448"/>
    </source>
</evidence>
<protein>
    <submittedName>
        <fullName evidence="13">SusC/RagA family TonB-linked outer membrane protein</fullName>
    </submittedName>
</protein>
<dbReference type="InterPro" id="IPR037066">
    <property type="entry name" value="Plug_dom_sf"/>
</dbReference>
<dbReference type="NCBIfam" id="TIGR04056">
    <property type="entry name" value="OMP_RagA_SusC"/>
    <property type="match status" value="1"/>
</dbReference>
<keyword evidence="6 8" id="KW-0472">Membrane</keyword>
<evidence type="ECO:0000313" key="13">
    <source>
        <dbReference type="EMBL" id="XDU94385.1"/>
    </source>
</evidence>
<dbReference type="InterPro" id="IPR012910">
    <property type="entry name" value="Plug_dom"/>
</dbReference>
<sequence length="1007" mass="109451">MKNKLLKKLILPVFLLFGSIIYAQSVSGIVSDKTGPIPGVNVSVKGTTVGVQTDFDGAFKINAKNGDVLVFTFIGYKSQEIIYKGKSPINVSLEENSNALDEVVVVGYGAKKKSLVTGAISSISSADIQNSSSARVESVLQGKTSGVTVVSSSGAPGSSSKVRIRGAGSNGNSDPLYIVDGMKVSSIDNISPNDIASMEVLKDAASSAIYGTQGANGVIIITTKQGKPGETIVSYSTQIGTQSVRSNMKLMNASQFVTYFQEAGRTNVVDNGINTNWIDETFKNAATQRHDLSISGANEKTSFYFSSSYMDQDGVVGKDSNYKRFTGRLNLKSQVNDWLEIGSNMTYSNIGSSPITEDNSTAGVVTQALVMDPLTPVIYTGTLPARALAGVAAGTAMTDGNGNVYGYPTYATGEAVNPVGLANYTFRGGIDTDKILTSVFAKLNLAEGLSFTSRFGYERTNTFDNRWSPIWVVSSEAQNSTVTLNNQISRSSKWLWENFASYTKEFGNHNLTGLLGYSSEKTKNPFYSLRGAQIHDQTDQFAYFDFANRNNDVIGGSIVEKRGSSVFGRISYDYMGKYLLEGSLRNDTSSYFPTSKKSGYFPAASAGWLVSKENFWKEGSKIDYLKLRASWGQNGSDNNLSTYINSLIFQTVATETALTVPVVYEGQTGITPGNLPNTNLEWERSEQLDLGLDLRALNNRLNFSVDYYVKTTRNLLLVNGNIIAPPSLGVGVPSINAGTVENKGFEFEMGYSDKTAGGFSYGIDFNLSTLHNEVTDISYVGDNGFIIGALAPQNNDGVTRFQKGLPLWYFYGYKTDGIDPATGKIKIVDTDGVPGITSNDKTKIGSPHPDILFGGNIQFGYKGIDLNIRFQGTQGNDIFEAYHQTSRPLTNHPIEFFTGRWQQAGDIASYPAAQYATSAYDTDLVVKDGSYMRIKQIQLGYNFSKDVSNKMKLKKLRTYISLDDYFTFTKYNGLDPEAGSFSDNSIGVDRGYYPVAAKILLGLSLEF</sequence>
<keyword evidence="5 9" id="KW-0798">TonB box</keyword>
<proteinExistence type="inferred from homology"/>
<feature type="domain" description="TonB-dependent receptor plug" evidence="12">
    <location>
        <begin position="115"/>
        <end position="218"/>
    </location>
</feature>
<dbReference type="GO" id="GO:0009279">
    <property type="term" value="C:cell outer membrane"/>
    <property type="evidence" value="ECO:0007669"/>
    <property type="project" value="UniProtKB-SubCell"/>
</dbReference>
<evidence type="ECO:0000259" key="11">
    <source>
        <dbReference type="Pfam" id="PF00593"/>
    </source>
</evidence>
<dbReference type="SUPFAM" id="SSF49464">
    <property type="entry name" value="Carboxypeptidase regulatory domain-like"/>
    <property type="match status" value="1"/>
</dbReference>
<keyword evidence="2 8" id="KW-0813">Transport</keyword>
<name>A0AB39VYJ1_9FLAO</name>
<dbReference type="InterPro" id="IPR036942">
    <property type="entry name" value="Beta-barrel_TonB_sf"/>
</dbReference>
<evidence type="ECO:0000256" key="7">
    <source>
        <dbReference type="ARBA" id="ARBA00023237"/>
    </source>
</evidence>
<dbReference type="EMBL" id="CP165625">
    <property type="protein sequence ID" value="XDU94385.1"/>
    <property type="molecule type" value="Genomic_DNA"/>
</dbReference>
<evidence type="ECO:0000256" key="6">
    <source>
        <dbReference type="ARBA" id="ARBA00023136"/>
    </source>
</evidence>
<evidence type="ECO:0000256" key="1">
    <source>
        <dbReference type="ARBA" id="ARBA00004571"/>
    </source>
</evidence>
<accession>A0AB39VYJ1</accession>
<comment type="similarity">
    <text evidence="8 9">Belongs to the TonB-dependent receptor family.</text>
</comment>
<feature type="chain" id="PRO_5044264795" evidence="10">
    <location>
        <begin position="24"/>
        <end position="1007"/>
    </location>
</feature>
<evidence type="ECO:0000256" key="5">
    <source>
        <dbReference type="ARBA" id="ARBA00023077"/>
    </source>
</evidence>
<dbReference type="Pfam" id="PF13715">
    <property type="entry name" value="CarbopepD_reg_2"/>
    <property type="match status" value="1"/>
</dbReference>
<evidence type="ECO:0000256" key="8">
    <source>
        <dbReference type="PROSITE-ProRule" id="PRU01360"/>
    </source>
</evidence>
<dbReference type="InterPro" id="IPR008969">
    <property type="entry name" value="CarboxyPept-like_regulatory"/>
</dbReference>
<reference evidence="13" key="1">
    <citation type="submission" date="2024-07" db="EMBL/GenBank/DDBJ databases">
        <authorList>
            <person name="Biller S.J."/>
        </authorList>
    </citation>
    <scope>NUCLEOTIDE SEQUENCE</scope>
    <source>
        <strain evidence="13">WC2409</strain>
    </source>
</reference>
<keyword evidence="4 8" id="KW-0812">Transmembrane</keyword>
<dbReference type="AlphaFoldDB" id="A0AB39VYJ1"/>
<dbReference type="SUPFAM" id="SSF56935">
    <property type="entry name" value="Porins"/>
    <property type="match status" value="1"/>
</dbReference>
<dbReference type="Gene3D" id="2.60.40.1120">
    <property type="entry name" value="Carboxypeptidase-like, regulatory domain"/>
    <property type="match status" value="1"/>
</dbReference>
<dbReference type="Pfam" id="PF07715">
    <property type="entry name" value="Plug"/>
    <property type="match status" value="1"/>
</dbReference>
<dbReference type="InterPro" id="IPR000531">
    <property type="entry name" value="Beta-barrel_TonB"/>
</dbReference>
<keyword evidence="10" id="KW-0732">Signal</keyword>
<keyword evidence="3 8" id="KW-1134">Transmembrane beta strand</keyword>
<dbReference type="Gene3D" id="2.170.130.10">
    <property type="entry name" value="TonB-dependent receptor, plug domain"/>
    <property type="match status" value="1"/>
</dbReference>
<comment type="subcellular location">
    <subcellularLocation>
        <location evidence="1 8">Cell outer membrane</location>
        <topology evidence="1 8">Multi-pass membrane protein</topology>
    </subcellularLocation>
</comment>
<dbReference type="RefSeq" id="WP_369752459.1">
    <property type="nucleotide sequence ID" value="NZ_CP165625.1"/>
</dbReference>
<gene>
    <name evidence="13" type="ORF">AB3G34_10805</name>
</gene>
<dbReference type="InterPro" id="IPR039426">
    <property type="entry name" value="TonB-dep_rcpt-like"/>
</dbReference>
<dbReference type="Pfam" id="PF00593">
    <property type="entry name" value="TonB_dep_Rec_b-barrel"/>
    <property type="match status" value="1"/>
</dbReference>
<evidence type="ECO:0000256" key="9">
    <source>
        <dbReference type="RuleBase" id="RU003357"/>
    </source>
</evidence>
<evidence type="ECO:0000256" key="4">
    <source>
        <dbReference type="ARBA" id="ARBA00022692"/>
    </source>
</evidence>
<evidence type="ECO:0000256" key="3">
    <source>
        <dbReference type="ARBA" id="ARBA00022452"/>
    </source>
</evidence>
<feature type="signal peptide" evidence="10">
    <location>
        <begin position="1"/>
        <end position="23"/>
    </location>
</feature>
<dbReference type="InterPro" id="IPR023997">
    <property type="entry name" value="TonB-dep_OMP_SusC/RagA_CS"/>
</dbReference>
<evidence type="ECO:0000259" key="12">
    <source>
        <dbReference type="Pfam" id="PF07715"/>
    </source>
</evidence>
<feature type="domain" description="TonB-dependent receptor-like beta-barrel" evidence="11">
    <location>
        <begin position="404"/>
        <end position="782"/>
    </location>
</feature>
<organism evidence="13">
    <name type="scientific">Flavobacterium sp. WC2409</name>
    <dbReference type="NCBI Taxonomy" id="3234139"/>
    <lineage>
        <taxon>Bacteria</taxon>
        <taxon>Pseudomonadati</taxon>
        <taxon>Bacteroidota</taxon>
        <taxon>Flavobacteriia</taxon>
        <taxon>Flavobacteriales</taxon>
        <taxon>Flavobacteriaceae</taxon>
        <taxon>Flavobacterium</taxon>
    </lineage>
</organism>
<dbReference type="Gene3D" id="2.40.170.20">
    <property type="entry name" value="TonB-dependent receptor, beta-barrel domain"/>
    <property type="match status" value="1"/>
</dbReference>
<evidence type="ECO:0000256" key="10">
    <source>
        <dbReference type="SAM" id="SignalP"/>
    </source>
</evidence>
<dbReference type="InterPro" id="IPR023996">
    <property type="entry name" value="TonB-dep_OMP_SusC/RagA"/>
</dbReference>